<dbReference type="Gene3D" id="3.40.190.10">
    <property type="entry name" value="Periplasmic binding protein-like II"/>
    <property type="match status" value="2"/>
</dbReference>
<keyword evidence="3" id="KW-0472">Membrane</keyword>
<feature type="lipid moiety-binding region" description="S-diacylglycerol cysteine" evidence="7">
    <location>
        <position position="20"/>
    </location>
</feature>
<dbReference type="KEGG" id="cmah:C1I91_07735"/>
<dbReference type="PIRSF" id="PIRSF002854">
    <property type="entry name" value="MetQ"/>
    <property type="match status" value="1"/>
</dbReference>
<protein>
    <recommendedName>
        <fullName evidence="6">Lipoprotein</fullName>
    </recommendedName>
</protein>
<dbReference type="OrthoDB" id="9812878at2"/>
<dbReference type="RefSeq" id="WP_128212351.1">
    <property type="nucleotide sequence ID" value="NZ_CP025746.1"/>
</dbReference>
<proteinExistence type="inferred from homology"/>
<evidence type="ECO:0000256" key="1">
    <source>
        <dbReference type="ARBA" id="ARBA00004635"/>
    </source>
</evidence>
<keyword evidence="10" id="KW-1185">Reference proteome</keyword>
<organism evidence="9 10">
    <name type="scientific">Clostridium manihotivorum</name>
    <dbReference type="NCBI Taxonomy" id="2320868"/>
    <lineage>
        <taxon>Bacteria</taxon>
        <taxon>Bacillati</taxon>
        <taxon>Bacillota</taxon>
        <taxon>Clostridia</taxon>
        <taxon>Eubacteriales</taxon>
        <taxon>Clostridiaceae</taxon>
        <taxon>Clostridium</taxon>
    </lineage>
</organism>
<gene>
    <name evidence="9" type="ORF">C1I91_07735</name>
</gene>
<comment type="subcellular location">
    <subcellularLocation>
        <location evidence="1">Membrane</location>
        <topology evidence="1">Lipid-anchor</topology>
    </subcellularLocation>
</comment>
<dbReference type="GO" id="GO:0016020">
    <property type="term" value="C:membrane"/>
    <property type="evidence" value="ECO:0007669"/>
    <property type="project" value="UniProtKB-SubCell"/>
</dbReference>
<evidence type="ECO:0000313" key="9">
    <source>
        <dbReference type="EMBL" id="QAA31538.1"/>
    </source>
</evidence>
<dbReference type="Proteomes" id="UP000286268">
    <property type="component" value="Chromosome"/>
</dbReference>
<dbReference type="EMBL" id="CP025746">
    <property type="protein sequence ID" value="QAA31538.1"/>
    <property type="molecule type" value="Genomic_DNA"/>
</dbReference>
<keyword evidence="4" id="KW-0564">Palmitate</keyword>
<sequence>MKKILTLVLTAALALSLAGCGKKEQSVKKDDNKTSIVVGATLKPAGEVLNYLKSDFEAKGYKLEVKIFDDYVAPNTALEEGSVDANLFQHEPYLLKFNQDHGTNLVAVKKIYLPPLGAYSKKIKDIKDLKNKAVIAVPSDATNESRALKLLEAQGIFKLKQKDLVTKVDIAENTKNVEIQEVDAAQLPRVLQDVDVAIINASYALPAGLDPKKDTLFSESKDSPYANVLATKKGNENAKWVKDLSDVLTSDKAKKYIEEQYKGSILPVF</sequence>
<evidence type="ECO:0000256" key="5">
    <source>
        <dbReference type="ARBA" id="ARBA00023288"/>
    </source>
</evidence>
<feature type="signal peptide" evidence="8">
    <location>
        <begin position="1"/>
        <end position="18"/>
    </location>
</feature>
<dbReference type="Pfam" id="PF03180">
    <property type="entry name" value="Lipoprotein_9"/>
    <property type="match status" value="1"/>
</dbReference>
<evidence type="ECO:0000256" key="3">
    <source>
        <dbReference type="ARBA" id="ARBA00023136"/>
    </source>
</evidence>
<reference evidence="9 10" key="1">
    <citation type="submission" date="2018-01" db="EMBL/GenBank/DDBJ databases">
        <title>Genome Sequencing and Assembly of Anaerobacter polyendosporus strain CT4.</title>
        <authorList>
            <person name="Tachaapaikoon C."/>
            <person name="Sutheeworapong S."/>
            <person name="Jenjaroenpun P."/>
            <person name="Wongsurawat T."/>
            <person name="Nookeaw I."/>
            <person name="Cheawchanlertfa P."/>
            <person name="Kosugi A."/>
            <person name="Cheevadhanarak S."/>
            <person name="Ratanakhanokchai K."/>
        </authorList>
    </citation>
    <scope>NUCLEOTIDE SEQUENCE [LARGE SCALE GENOMIC DNA]</scope>
    <source>
        <strain evidence="9 10">CT4</strain>
    </source>
</reference>
<dbReference type="PANTHER" id="PTHR30429:SF0">
    <property type="entry name" value="METHIONINE-BINDING LIPOPROTEIN METQ"/>
    <property type="match status" value="1"/>
</dbReference>
<comment type="similarity">
    <text evidence="6">Belongs to the nlpA lipoprotein family.</text>
</comment>
<accession>A0A3R5QSL1</accession>
<evidence type="ECO:0000313" key="10">
    <source>
        <dbReference type="Proteomes" id="UP000286268"/>
    </source>
</evidence>
<dbReference type="PROSITE" id="PS51257">
    <property type="entry name" value="PROKAR_LIPOPROTEIN"/>
    <property type="match status" value="1"/>
</dbReference>
<evidence type="ECO:0000256" key="2">
    <source>
        <dbReference type="ARBA" id="ARBA00022729"/>
    </source>
</evidence>
<feature type="chain" id="PRO_5038882620" description="Lipoprotein" evidence="8">
    <location>
        <begin position="19"/>
        <end position="269"/>
    </location>
</feature>
<evidence type="ECO:0000256" key="7">
    <source>
        <dbReference type="PIRSR" id="PIRSR002854-1"/>
    </source>
</evidence>
<dbReference type="InterPro" id="IPR004872">
    <property type="entry name" value="Lipoprotein_NlpA"/>
</dbReference>
<dbReference type="SUPFAM" id="SSF53850">
    <property type="entry name" value="Periplasmic binding protein-like II"/>
    <property type="match status" value="1"/>
</dbReference>
<name>A0A3R5QSL1_9CLOT</name>
<dbReference type="PANTHER" id="PTHR30429">
    <property type="entry name" value="D-METHIONINE-BINDING LIPOPROTEIN METQ"/>
    <property type="match status" value="1"/>
</dbReference>
<evidence type="ECO:0000256" key="8">
    <source>
        <dbReference type="SAM" id="SignalP"/>
    </source>
</evidence>
<dbReference type="AlphaFoldDB" id="A0A3R5QSL1"/>
<keyword evidence="2 8" id="KW-0732">Signal</keyword>
<keyword evidence="5 6" id="KW-0449">Lipoprotein</keyword>
<evidence type="ECO:0000256" key="4">
    <source>
        <dbReference type="ARBA" id="ARBA00023139"/>
    </source>
</evidence>
<evidence type="ECO:0000256" key="6">
    <source>
        <dbReference type="PIRNR" id="PIRNR002854"/>
    </source>
</evidence>